<evidence type="ECO:0000256" key="5">
    <source>
        <dbReference type="ARBA" id="ARBA00022692"/>
    </source>
</evidence>
<keyword evidence="6" id="KW-1133">Transmembrane helix</keyword>
<accession>A0A140CUT0</accession>
<feature type="chain" id="PRO_5007301811" description="NADH-ubiquinone oxidoreductase chain 3" evidence="10">
    <location>
        <begin position="22"/>
        <end position="62"/>
    </location>
</feature>
<keyword evidence="10" id="KW-0732">Signal</keyword>
<dbReference type="Pfam" id="PF00507">
    <property type="entry name" value="Oxidored_q4"/>
    <property type="match status" value="1"/>
</dbReference>
<dbReference type="GO" id="GO:0031966">
    <property type="term" value="C:mitochondrial membrane"/>
    <property type="evidence" value="ECO:0007669"/>
    <property type="project" value="UniProtKB-SubCell"/>
</dbReference>
<evidence type="ECO:0000256" key="1">
    <source>
        <dbReference type="ARBA" id="ARBA00004370"/>
    </source>
</evidence>
<dbReference type="AlphaFoldDB" id="A0A140CUT0"/>
<evidence type="ECO:0000256" key="8">
    <source>
        <dbReference type="ARBA" id="ARBA00049551"/>
    </source>
</evidence>
<evidence type="ECO:0000256" key="2">
    <source>
        <dbReference type="ARBA" id="ARBA00008472"/>
    </source>
</evidence>
<keyword evidence="9" id="KW-0679">Respiratory chain</keyword>
<evidence type="ECO:0000313" key="11">
    <source>
        <dbReference type="EMBL" id="AMJ16560.1"/>
    </source>
</evidence>
<feature type="signal peptide" evidence="10">
    <location>
        <begin position="1"/>
        <end position="21"/>
    </location>
</feature>
<comment type="function">
    <text evidence="9">Core subunit of the mitochondrial membrane respiratory chain NADH dehydrogenase (Complex I) which catalyzes electron transfer from NADH through the respiratory chain, using ubiquinone as an electron acceptor. Essential for the catalytic activity of complex I.</text>
</comment>
<keyword evidence="5" id="KW-0812">Transmembrane</keyword>
<evidence type="ECO:0000256" key="4">
    <source>
        <dbReference type="ARBA" id="ARBA00022448"/>
    </source>
</evidence>
<comment type="similarity">
    <text evidence="2 9">Belongs to the complex I subunit 3 family.</text>
</comment>
<dbReference type="EMBL" id="KT997977">
    <property type="protein sequence ID" value="AMJ16560.1"/>
    <property type="molecule type" value="Genomic_DNA"/>
</dbReference>
<keyword evidence="9 11" id="KW-0496">Mitochondrion</keyword>
<comment type="subcellular location">
    <subcellularLocation>
        <location evidence="1">Membrane</location>
    </subcellularLocation>
    <subcellularLocation>
        <location evidence="9">Mitochondrion membrane</location>
        <topology evidence="9">Multi-pass membrane protein</topology>
    </subcellularLocation>
</comment>
<dbReference type="GO" id="GO:0008137">
    <property type="term" value="F:NADH dehydrogenase (ubiquinone) activity"/>
    <property type="evidence" value="ECO:0007669"/>
    <property type="project" value="UniProtKB-UniRule"/>
</dbReference>
<dbReference type="Gene3D" id="1.20.58.1610">
    <property type="entry name" value="NADH:ubiquinone/plastoquinone oxidoreductase, chain 3"/>
    <property type="match status" value="1"/>
</dbReference>
<proteinExistence type="inferred from homology"/>
<geneLocation type="mitochondrion" evidence="11"/>
<evidence type="ECO:0000256" key="9">
    <source>
        <dbReference type="RuleBase" id="RU003640"/>
    </source>
</evidence>
<evidence type="ECO:0000256" key="6">
    <source>
        <dbReference type="ARBA" id="ARBA00022989"/>
    </source>
</evidence>
<sequence length="62" mass="7024">MFISWCIVISLLLLTVSYILGSHIKVYSKSSRSPYECGFNPIMGWRLPFNVHFSSSSSLLLP</sequence>
<name>A0A140CUT0_9METZ</name>
<evidence type="ECO:0000256" key="10">
    <source>
        <dbReference type="SAM" id="SignalP"/>
    </source>
</evidence>
<dbReference type="InterPro" id="IPR000440">
    <property type="entry name" value="NADH_UbQ/plastoQ_OxRdtase_su3"/>
</dbReference>
<reference evidence="11" key="1">
    <citation type="journal article" date="2016" name="Curr. Biol.">
        <title>Extensive Mitochondrial mRNA Editing and Unusual Mitochondrial Genome Organization in Calcaronean Sponges.</title>
        <authorList>
            <person name="Lavrov D.V."/>
            <person name="Adamski M."/>
            <person name="Chevaldonne P."/>
            <person name="Adamska M."/>
        </authorList>
    </citation>
    <scope>NUCLEOTIDE SEQUENCE</scope>
</reference>
<dbReference type="InterPro" id="IPR038430">
    <property type="entry name" value="NDAH_ubi_oxred_su3_sf"/>
</dbReference>
<organism evidence="11">
    <name type="scientific">Petrobiona massiliana</name>
    <dbReference type="NCBI Taxonomy" id="68578"/>
    <lineage>
        <taxon>Eukaryota</taxon>
        <taxon>Metazoa</taxon>
        <taxon>Porifera</taxon>
        <taxon>Calcarea</taxon>
        <taxon>Calcaronea</taxon>
        <taxon>Baerida</taxon>
        <taxon>Petrobionidae</taxon>
        <taxon>Petrobiona</taxon>
    </lineage>
</organism>
<keyword evidence="9" id="KW-0249">Electron transport</keyword>
<keyword evidence="7" id="KW-0472">Membrane</keyword>
<gene>
    <name evidence="11" type="primary">nad3</name>
</gene>
<keyword evidence="4 9" id="KW-0813">Transport</keyword>
<keyword evidence="9" id="KW-0520">NAD</keyword>
<keyword evidence="9" id="KW-0830">Ubiquinone</keyword>
<keyword evidence="9" id="KW-1278">Translocase</keyword>
<dbReference type="EC" id="7.1.1.2" evidence="9"/>
<evidence type="ECO:0000256" key="3">
    <source>
        <dbReference type="ARBA" id="ARBA00021007"/>
    </source>
</evidence>
<comment type="catalytic activity">
    <reaction evidence="8 9">
        <text>a ubiquinone + NADH + 5 H(+)(in) = a ubiquinol + NAD(+) + 4 H(+)(out)</text>
        <dbReference type="Rhea" id="RHEA:29091"/>
        <dbReference type="Rhea" id="RHEA-COMP:9565"/>
        <dbReference type="Rhea" id="RHEA-COMP:9566"/>
        <dbReference type="ChEBI" id="CHEBI:15378"/>
        <dbReference type="ChEBI" id="CHEBI:16389"/>
        <dbReference type="ChEBI" id="CHEBI:17976"/>
        <dbReference type="ChEBI" id="CHEBI:57540"/>
        <dbReference type="ChEBI" id="CHEBI:57945"/>
        <dbReference type="EC" id="7.1.1.2"/>
    </reaction>
</comment>
<evidence type="ECO:0000256" key="7">
    <source>
        <dbReference type="ARBA" id="ARBA00023136"/>
    </source>
</evidence>
<protein>
    <recommendedName>
        <fullName evidence="3 9">NADH-ubiquinone oxidoreductase chain 3</fullName>
        <ecNumber evidence="9">7.1.1.2</ecNumber>
    </recommendedName>
</protein>